<name>A0A8K1CC28_PYTOL</name>
<protein>
    <submittedName>
        <fullName evidence="2">Uncharacterized protein</fullName>
    </submittedName>
</protein>
<sequence>MRRSGLLRSTKRAFHPRSQVFQPKHRGTTHHHHHQHQHNGTKHQQQTLSEKNIERHHGTTKKPAEPATSYSFYPVQTAAKLVAIFDAVNTNMEMEVAKIQYDYEEYVTRRGTEAVSMDRIVLGSEIDCLKQLKLVAGTITEAMGYTIEAFYDALIRADSGSLAGSGENNELTADEIDQITRHSETLCHLRQQVTGSTVGSGVTPASATRVSFFESVRINILVTVWMLTAGTREEFLKFAAYMAADEALDKCEILRRGGLSVPSDLLEAADEEALENGKAIYAAFEAKVAEELDQRDIDEMEMNIALAAYAGTAEFQAALQQLVSAVLGQANIV</sequence>
<comment type="caution">
    <text evidence="2">The sequence shown here is derived from an EMBL/GenBank/DDBJ whole genome shotgun (WGS) entry which is preliminary data.</text>
</comment>
<keyword evidence="3" id="KW-1185">Reference proteome</keyword>
<dbReference type="AlphaFoldDB" id="A0A8K1CC28"/>
<accession>A0A8K1CC28</accession>
<dbReference type="Proteomes" id="UP000794436">
    <property type="component" value="Unassembled WGS sequence"/>
</dbReference>
<evidence type="ECO:0000256" key="1">
    <source>
        <dbReference type="SAM" id="MobiDB-lite"/>
    </source>
</evidence>
<evidence type="ECO:0000313" key="2">
    <source>
        <dbReference type="EMBL" id="TMW59607.1"/>
    </source>
</evidence>
<proteinExistence type="predicted"/>
<gene>
    <name evidence="2" type="ORF">Poli38472_004676</name>
</gene>
<dbReference type="EMBL" id="SPLM01000109">
    <property type="protein sequence ID" value="TMW59607.1"/>
    <property type="molecule type" value="Genomic_DNA"/>
</dbReference>
<feature type="compositionally biased region" description="Basic residues" evidence="1">
    <location>
        <begin position="23"/>
        <end position="41"/>
    </location>
</feature>
<evidence type="ECO:0000313" key="3">
    <source>
        <dbReference type="Proteomes" id="UP000794436"/>
    </source>
</evidence>
<feature type="compositionally biased region" description="Basic residues" evidence="1">
    <location>
        <begin position="1"/>
        <end position="15"/>
    </location>
</feature>
<feature type="region of interest" description="Disordered" evidence="1">
    <location>
        <begin position="1"/>
        <end position="49"/>
    </location>
</feature>
<reference evidence="2" key="1">
    <citation type="submission" date="2019-03" db="EMBL/GenBank/DDBJ databases">
        <title>Long read genome sequence of the mycoparasitic Pythium oligandrum ATCC 38472 isolated from sugarbeet rhizosphere.</title>
        <authorList>
            <person name="Gaulin E."/>
        </authorList>
    </citation>
    <scope>NUCLEOTIDE SEQUENCE</scope>
    <source>
        <strain evidence="2">ATCC 38472_TT</strain>
    </source>
</reference>
<organism evidence="2 3">
    <name type="scientific">Pythium oligandrum</name>
    <name type="common">Mycoparasitic fungus</name>
    <dbReference type="NCBI Taxonomy" id="41045"/>
    <lineage>
        <taxon>Eukaryota</taxon>
        <taxon>Sar</taxon>
        <taxon>Stramenopiles</taxon>
        <taxon>Oomycota</taxon>
        <taxon>Peronosporomycetes</taxon>
        <taxon>Pythiales</taxon>
        <taxon>Pythiaceae</taxon>
        <taxon>Pythium</taxon>
    </lineage>
</organism>